<dbReference type="GO" id="GO:0006979">
    <property type="term" value="P:response to oxidative stress"/>
    <property type="evidence" value="ECO:0007669"/>
    <property type="project" value="UniProtKB-UniRule"/>
</dbReference>
<gene>
    <name evidence="20" type="primary">ga25633</name>
    <name evidence="20" type="ORF">PR202_ga25633</name>
</gene>
<feature type="domain" description="Plant heme peroxidase family profile" evidence="19">
    <location>
        <begin position="174"/>
        <end position="405"/>
    </location>
</feature>
<evidence type="ECO:0000256" key="3">
    <source>
        <dbReference type="ARBA" id="ARBA00006873"/>
    </source>
</evidence>
<dbReference type="InterPro" id="IPR019794">
    <property type="entry name" value="Peroxidases_AS"/>
</dbReference>
<dbReference type="PROSITE" id="PS00435">
    <property type="entry name" value="PEROXIDASE_1"/>
    <property type="match status" value="1"/>
</dbReference>
<dbReference type="Proteomes" id="UP001054889">
    <property type="component" value="Unassembled WGS sequence"/>
</dbReference>
<comment type="function">
    <text evidence="18">Removal of H(2)O(2), oxidation of toxic reductants, biosynthesis and degradation of lignin, suberization, auxin catabolism, response to environmental stresses such as wounding, pathogen attack and oxidative stress.</text>
</comment>
<dbReference type="GO" id="GO:0005576">
    <property type="term" value="C:extracellular region"/>
    <property type="evidence" value="ECO:0007669"/>
    <property type="project" value="UniProtKB-SubCell"/>
</dbReference>
<evidence type="ECO:0000256" key="15">
    <source>
        <dbReference type="PIRSR" id="PIRSR600823-2"/>
    </source>
</evidence>
<evidence type="ECO:0000256" key="8">
    <source>
        <dbReference type="ARBA" id="ARBA00022723"/>
    </source>
</evidence>
<evidence type="ECO:0000256" key="4">
    <source>
        <dbReference type="ARBA" id="ARBA00012313"/>
    </source>
</evidence>
<keyword evidence="10 18" id="KW-0560">Oxidoreductase</keyword>
<feature type="binding site" description="axial binding residue" evidence="16">
    <location>
        <position position="286"/>
    </location>
    <ligand>
        <name>heme b</name>
        <dbReference type="ChEBI" id="CHEBI:60344"/>
    </ligand>
    <ligandPart>
        <name>Fe</name>
        <dbReference type="ChEBI" id="CHEBI:18248"/>
    </ligandPart>
</feature>
<evidence type="ECO:0000256" key="9">
    <source>
        <dbReference type="ARBA" id="ARBA00022837"/>
    </source>
</evidence>
<keyword evidence="21" id="KW-1185">Reference proteome</keyword>
<keyword evidence="14 18" id="KW-0376">Hydrogen peroxide</keyword>
<keyword evidence="5 18" id="KW-0964">Secreted</keyword>
<dbReference type="EC" id="1.11.1.7" evidence="4 18"/>
<dbReference type="GO" id="GO:0020037">
    <property type="term" value="F:heme binding"/>
    <property type="evidence" value="ECO:0007669"/>
    <property type="project" value="UniProtKB-UniRule"/>
</dbReference>
<keyword evidence="12 17" id="KW-1015">Disulfide bond</keyword>
<reference evidence="20" key="1">
    <citation type="journal article" date="2018" name="DNA Res.">
        <title>Multiple hybrid de novo genome assembly of finger millet, an orphan allotetraploid crop.</title>
        <authorList>
            <person name="Hatakeyama M."/>
            <person name="Aluri S."/>
            <person name="Balachadran M.T."/>
            <person name="Sivarajan S.R."/>
            <person name="Patrignani A."/>
            <person name="Gruter S."/>
            <person name="Poveda L."/>
            <person name="Shimizu-Inatsugi R."/>
            <person name="Baeten J."/>
            <person name="Francoijs K.J."/>
            <person name="Nataraja K.N."/>
            <person name="Reddy Y.A.N."/>
            <person name="Phadnis S."/>
            <person name="Ravikumar R.L."/>
            <person name="Schlapbach R."/>
            <person name="Sreeman S.M."/>
            <person name="Shimizu K.K."/>
        </authorList>
    </citation>
    <scope>NUCLEOTIDE SEQUENCE</scope>
</reference>
<evidence type="ECO:0000313" key="21">
    <source>
        <dbReference type="Proteomes" id="UP001054889"/>
    </source>
</evidence>
<dbReference type="InterPro" id="IPR019793">
    <property type="entry name" value="Peroxidases_heam-ligand_BS"/>
</dbReference>
<sequence length="405" mass="44359">MRWCRSDRLPPPCVWVPLPTRLPLTSLLPPPYELKAVDPTFPRTNPTSIRMDPAGSRLVINDAQLWVARLRWSKAAISVARISWLGGAKIRLGPLRPTFFVFGLSSRGQGHELFPNKTATFRAGVAGRYDDLPSQASMASNAAAVLTSCVLLLAATCQPAAAGYYKPANPDTCGLKVGYYYDKCPAAEKIVKHVVRAAVRQNPGIGAGLIRMLFHDCFRRARDASYFLSNGMVDFDIPAGRLDGRVSLESRTNFLPPPTFVLSQLIDSFRVKGLSTDDMVVLSGAHTVGRSHCSSFVPDRLAVPSNIDPVLAASLRGQCPANPDPNGNDPTVVQDVVTPAKLDNQYYKNVLAKKVLFTSDDALVTSPETATMVRDNAYVPGLWEKKYEAAMVKMASIEVKDWQRR</sequence>
<feature type="binding site" evidence="15">
    <location>
        <position position="256"/>
    </location>
    <ligand>
        <name>substrate</name>
    </ligand>
</feature>
<evidence type="ECO:0000256" key="13">
    <source>
        <dbReference type="ARBA" id="ARBA00023180"/>
    </source>
</evidence>
<dbReference type="GO" id="GO:0046872">
    <property type="term" value="F:metal ion binding"/>
    <property type="evidence" value="ECO:0007669"/>
    <property type="project" value="UniProtKB-UniRule"/>
</dbReference>
<feature type="binding site" evidence="16">
    <location>
        <position position="343"/>
    </location>
    <ligand>
        <name>Ca(2+)</name>
        <dbReference type="ChEBI" id="CHEBI:29108"/>
        <label>2</label>
    </ligand>
</feature>
<reference evidence="20" key="2">
    <citation type="submission" date="2021-12" db="EMBL/GenBank/DDBJ databases">
        <title>Resequencing data analysis of finger millet.</title>
        <authorList>
            <person name="Hatakeyama M."/>
            <person name="Aluri S."/>
            <person name="Balachadran M.T."/>
            <person name="Sivarajan S.R."/>
            <person name="Poveda L."/>
            <person name="Shimizu-Inatsugi R."/>
            <person name="Schlapbach R."/>
            <person name="Sreeman S.M."/>
            <person name="Shimizu K.K."/>
        </authorList>
    </citation>
    <scope>NUCLEOTIDE SEQUENCE</scope>
</reference>
<comment type="similarity">
    <text evidence="3">Belongs to the peroxidase family. Ascorbate peroxidase subfamily.</text>
</comment>
<dbReference type="Pfam" id="PF00141">
    <property type="entry name" value="peroxidase"/>
    <property type="match status" value="1"/>
</dbReference>
<comment type="catalytic activity">
    <reaction evidence="1 18">
        <text>2 a phenolic donor + H2O2 = 2 a phenolic radical donor + 2 H2O</text>
        <dbReference type="Rhea" id="RHEA:56136"/>
        <dbReference type="ChEBI" id="CHEBI:15377"/>
        <dbReference type="ChEBI" id="CHEBI:16240"/>
        <dbReference type="ChEBI" id="CHEBI:139520"/>
        <dbReference type="ChEBI" id="CHEBI:139521"/>
        <dbReference type="EC" id="1.11.1.7"/>
    </reaction>
</comment>
<dbReference type="Gene3D" id="1.10.420.10">
    <property type="entry name" value="Peroxidase, domain 2"/>
    <property type="match status" value="1"/>
</dbReference>
<keyword evidence="6 18" id="KW-0575">Peroxidase</keyword>
<dbReference type="SUPFAM" id="SSF48113">
    <property type="entry name" value="Heme-dependent peroxidases"/>
    <property type="match status" value="1"/>
</dbReference>
<comment type="cofactor">
    <cofactor evidence="16 18">
        <name>Ca(2+)</name>
        <dbReference type="ChEBI" id="CHEBI:29108"/>
    </cofactor>
    <text evidence="16 18">Binds 2 calcium ions per subunit.</text>
</comment>
<dbReference type="PROSITE" id="PS00436">
    <property type="entry name" value="PEROXIDASE_2"/>
    <property type="match status" value="1"/>
</dbReference>
<keyword evidence="8 16" id="KW-0479">Metal-binding</keyword>
<evidence type="ECO:0000256" key="2">
    <source>
        <dbReference type="ARBA" id="ARBA00004613"/>
    </source>
</evidence>
<dbReference type="EMBL" id="BQKI01000015">
    <property type="protein sequence ID" value="GJN07772.1"/>
    <property type="molecule type" value="Genomic_DNA"/>
</dbReference>
<keyword evidence="9 16" id="KW-0106">Calcium</keyword>
<evidence type="ECO:0000259" key="19">
    <source>
        <dbReference type="PROSITE" id="PS50873"/>
    </source>
</evidence>
<protein>
    <recommendedName>
        <fullName evidence="4 18">Peroxidase</fullName>
        <ecNumber evidence="4 18">1.11.1.7</ecNumber>
    </recommendedName>
</protein>
<dbReference type="GO" id="GO:0140825">
    <property type="term" value="F:lactoperoxidase activity"/>
    <property type="evidence" value="ECO:0007669"/>
    <property type="project" value="UniProtKB-EC"/>
</dbReference>
<dbReference type="PROSITE" id="PS50873">
    <property type="entry name" value="PEROXIDASE_4"/>
    <property type="match status" value="1"/>
</dbReference>
<feature type="binding site" evidence="16">
    <location>
        <position position="338"/>
    </location>
    <ligand>
        <name>Ca(2+)</name>
        <dbReference type="ChEBI" id="CHEBI:29108"/>
        <label>2</label>
    </ligand>
</feature>
<evidence type="ECO:0000256" key="12">
    <source>
        <dbReference type="ARBA" id="ARBA00023157"/>
    </source>
</evidence>
<keyword evidence="11 16" id="KW-0408">Iron</keyword>
<evidence type="ECO:0000256" key="16">
    <source>
        <dbReference type="PIRSR" id="PIRSR600823-3"/>
    </source>
</evidence>
<evidence type="ECO:0000256" key="6">
    <source>
        <dbReference type="ARBA" id="ARBA00022559"/>
    </source>
</evidence>
<dbReference type="PRINTS" id="PR00461">
    <property type="entry name" value="PLPEROXIDASE"/>
</dbReference>
<name>A0AAV5DB84_ELECO</name>
<dbReference type="InterPro" id="IPR002016">
    <property type="entry name" value="Haem_peroxidase"/>
</dbReference>
<evidence type="ECO:0000313" key="20">
    <source>
        <dbReference type="EMBL" id="GJN07772.1"/>
    </source>
</evidence>
<dbReference type="FunFam" id="1.10.420.10:FF:000006">
    <property type="entry name" value="Peroxidase"/>
    <property type="match status" value="1"/>
</dbReference>
<evidence type="ECO:0000256" key="7">
    <source>
        <dbReference type="ARBA" id="ARBA00022617"/>
    </source>
</evidence>
<evidence type="ECO:0000256" key="11">
    <source>
        <dbReference type="ARBA" id="ARBA00023004"/>
    </source>
</evidence>
<organism evidence="20 21">
    <name type="scientific">Eleusine coracana subsp. coracana</name>
    <dbReference type="NCBI Taxonomy" id="191504"/>
    <lineage>
        <taxon>Eukaryota</taxon>
        <taxon>Viridiplantae</taxon>
        <taxon>Streptophyta</taxon>
        <taxon>Embryophyta</taxon>
        <taxon>Tracheophyta</taxon>
        <taxon>Spermatophyta</taxon>
        <taxon>Magnoliopsida</taxon>
        <taxon>Liliopsida</taxon>
        <taxon>Poales</taxon>
        <taxon>Poaceae</taxon>
        <taxon>PACMAD clade</taxon>
        <taxon>Chloridoideae</taxon>
        <taxon>Cynodonteae</taxon>
        <taxon>Eleusininae</taxon>
        <taxon>Eleusine</taxon>
    </lineage>
</organism>
<evidence type="ECO:0000256" key="18">
    <source>
        <dbReference type="RuleBase" id="RU362060"/>
    </source>
</evidence>
<comment type="cofactor">
    <cofactor evidence="16 18">
        <name>heme b</name>
        <dbReference type="ChEBI" id="CHEBI:60344"/>
    </cofactor>
    <text evidence="16 18">Binds 1 heme b (iron(II)-protoporphyrin IX) group per subunit.</text>
</comment>
<feature type="binding site" evidence="16">
    <location>
        <position position="225"/>
    </location>
    <ligand>
        <name>Ca(2+)</name>
        <dbReference type="ChEBI" id="CHEBI:29108"/>
        <label>1</label>
    </ligand>
</feature>
<proteinExistence type="inferred from homology"/>
<accession>A0AAV5DB84</accession>
<comment type="caution">
    <text evidence="20">The sequence shown here is derived from an EMBL/GenBank/DDBJ whole genome shotgun (WGS) entry which is preliminary data.</text>
</comment>
<dbReference type="Gene3D" id="1.10.520.10">
    <property type="match status" value="2"/>
</dbReference>
<dbReference type="PRINTS" id="PR00458">
    <property type="entry name" value="PEROXIDASE"/>
</dbReference>
<feature type="binding site" evidence="16">
    <location>
        <position position="335"/>
    </location>
    <ligand>
        <name>Ca(2+)</name>
        <dbReference type="ChEBI" id="CHEBI:29108"/>
        <label>2</label>
    </ligand>
</feature>
<dbReference type="InterPro" id="IPR000823">
    <property type="entry name" value="Peroxidase_pln"/>
</dbReference>
<dbReference type="InterPro" id="IPR010255">
    <property type="entry name" value="Haem_peroxidase_sf"/>
</dbReference>
<evidence type="ECO:0000256" key="1">
    <source>
        <dbReference type="ARBA" id="ARBA00000189"/>
    </source>
</evidence>
<dbReference type="GO" id="GO:0042744">
    <property type="term" value="P:hydrogen peroxide catabolic process"/>
    <property type="evidence" value="ECO:0007669"/>
    <property type="project" value="UniProtKB-KW"/>
</dbReference>
<evidence type="ECO:0000256" key="17">
    <source>
        <dbReference type="PIRSR" id="PIRSR600823-5"/>
    </source>
</evidence>
<comment type="similarity">
    <text evidence="18">Belongs to the peroxidase family. Classical plant (class III) peroxidase subfamily.</text>
</comment>
<keyword evidence="7 18" id="KW-0349">Heme</keyword>
<comment type="subcellular location">
    <subcellularLocation>
        <location evidence="2 18">Secreted</location>
    </subcellularLocation>
</comment>
<evidence type="ECO:0000256" key="14">
    <source>
        <dbReference type="ARBA" id="ARBA00023324"/>
    </source>
</evidence>
<evidence type="ECO:0000256" key="5">
    <source>
        <dbReference type="ARBA" id="ARBA00022525"/>
    </source>
</evidence>
<feature type="binding site" evidence="16">
    <location>
        <position position="223"/>
    </location>
    <ligand>
        <name>Ca(2+)</name>
        <dbReference type="ChEBI" id="CHEBI:29108"/>
        <label>1</label>
    </ligand>
</feature>
<feature type="binding site" evidence="16">
    <location>
        <position position="287"/>
    </location>
    <ligand>
        <name>Ca(2+)</name>
        <dbReference type="ChEBI" id="CHEBI:29108"/>
        <label>2</label>
    </ligand>
</feature>
<dbReference type="PANTHER" id="PTHR31235">
    <property type="entry name" value="PEROXIDASE 25-RELATED"/>
    <property type="match status" value="1"/>
</dbReference>
<feature type="disulfide bond" evidence="17">
    <location>
        <begin position="293"/>
        <end position="319"/>
    </location>
</feature>
<dbReference type="AlphaFoldDB" id="A0AAV5DB84"/>
<keyword evidence="13" id="KW-0325">Glycoprotein</keyword>
<evidence type="ECO:0000256" key="10">
    <source>
        <dbReference type="ARBA" id="ARBA00023002"/>
    </source>
</evidence>